<accession>A0ABW5Q8V8</accession>
<comment type="caution">
    <text evidence="1">The sequence shown here is derived from an EMBL/GenBank/DDBJ whole genome shotgun (WGS) entry which is preliminary data.</text>
</comment>
<keyword evidence="2" id="KW-1185">Reference proteome</keyword>
<gene>
    <name evidence="1" type="ORF">ACFSW4_05745</name>
</gene>
<dbReference type="Proteomes" id="UP001597452">
    <property type="component" value="Unassembled WGS sequence"/>
</dbReference>
<evidence type="ECO:0000313" key="1">
    <source>
        <dbReference type="EMBL" id="MFD2638360.1"/>
    </source>
</evidence>
<proteinExistence type="predicted"/>
<reference evidence="2" key="1">
    <citation type="journal article" date="2019" name="Int. J. Syst. Evol. Microbiol.">
        <title>The Global Catalogue of Microorganisms (GCM) 10K type strain sequencing project: providing services to taxonomists for standard genome sequencing and annotation.</title>
        <authorList>
            <consortium name="The Broad Institute Genomics Platform"/>
            <consortium name="The Broad Institute Genome Sequencing Center for Infectious Disease"/>
            <person name="Wu L."/>
            <person name="Ma J."/>
        </authorList>
    </citation>
    <scope>NUCLEOTIDE SEQUENCE [LARGE SCALE GENOMIC DNA]</scope>
    <source>
        <strain evidence="2">TISTR 1571</strain>
    </source>
</reference>
<dbReference type="EMBL" id="JBHUMZ010000016">
    <property type="protein sequence ID" value="MFD2638360.1"/>
    <property type="molecule type" value="Genomic_DNA"/>
</dbReference>
<organism evidence="1 2">
    <name type="scientific">Piscibacillus salipiscarius</name>
    <dbReference type="NCBI Taxonomy" id="299480"/>
    <lineage>
        <taxon>Bacteria</taxon>
        <taxon>Bacillati</taxon>
        <taxon>Bacillota</taxon>
        <taxon>Bacilli</taxon>
        <taxon>Bacillales</taxon>
        <taxon>Bacillaceae</taxon>
        <taxon>Piscibacillus</taxon>
    </lineage>
</organism>
<dbReference type="RefSeq" id="WP_054751420.1">
    <property type="nucleotide sequence ID" value="NZ_JBHUMZ010000016.1"/>
</dbReference>
<sequence length="77" mass="8957">MTDLLNKKLINHHFAQVEQSIISTIESQCKTYGQVKTLLNSEKRKAIWIDDQVLVSLLNRISDKYEKEKDDLLIKSP</sequence>
<name>A0ABW5Q8V8_9BACI</name>
<protein>
    <submittedName>
        <fullName evidence="1">Uncharacterized protein</fullName>
    </submittedName>
</protein>
<evidence type="ECO:0000313" key="2">
    <source>
        <dbReference type="Proteomes" id="UP001597452"/>
    </source>
</evidence>